<dbReference type="InterPro" id="IPR008978">
    <property type="entry name" value="HSP20-like_chaperone"/>
</dbReference>
<protein>
    <recommendedName>
        <fullName evidence="5">SHSP domain-containing protein</fullName>
    </recommendedName>
</protein>
<dbReference type="CDD" id="cd06464">
    <property type="entry name" value="ACD_sHsps-like"/>
    <property type="match status" value="1"/>
</dbReference>
<dbReference type="SUPFAM" id="SSF49764">
    <property type="entry name" value="HSP20-like chaperones"/>
    <property type="match status" value="1"/>
</dbReference>
<dbReference type="PROSITE" id="PS01031">
    <property type="entry name" value="SHSP"/>
    <property type="match status" value="1"/>
</dbReference>
<feature type="compositionally biased region" description="Low complexity" evidence="4">
    <location>
        <begin position="119"/>
        <end position="131"/>
    </location>
</feature>
<evidence type="ECO:0000313" key="7">
    <source>
        <dbReference type="Proteomes" id="UP000237441"/>
    </source>
</evidence>
<keyword evidence="1" id="KW-0346">Stress response</keyword>
<dbReference type="OrthoDB" id="1431247at2759"/>
<dbReference type="PANTHER" id="PTHR11527">
    <property type="entry name" value="HEAT-SHOCK PROTEIN 20 FAMILY MEMBER"/>
    <property type="match status" value="1"/>
</dbReference>
<dbReference type="Gene3D" id="2.60.40.790">
    <property type="match status" value="1"/>
</dbReference>
<dbReference type="Proteomes" id="UP000237441">
    <property type="component" value="Unassembled WGS sequence"/>
</dbReference>
<comment type="similarity">
    <text evidence="2 3">Belongs to the small heat shock protein (HSP20) family.</text>
</comment>
<feature type="compositionally biased region" description="Low complexity" evidence="4">
    <location>
        <begin position="158"/>
        <end position="171"/>
    </location>
</feature>
<feature type="compositionally biased region" description="Polar residues" evidence="4">
    <location>
        <begin position="106"/>
        <end position="118"/>
    </location>
</feature>
<dbReference type="AlphaFoldDB" id="A0A2S7XY86"/>
<feature type="region of interest" description="Disordered" evidence="4">
    <location>
        <begin position="106"/>
        <end position="171"/>
    </location>
</feature>
<dbReference type="InterPro" id="IPR031107">
    <property type="entry name" value="Small_HSP"/>
</dbReference>
<accession>A0A2S7XY86</accession>
<organism evidence="6 7">
    <name type="scientific">Beauveria bassiana</name>
    <name type="common">White muscardine disease fungus</name>
    <name type="synonym">Tritirachium shiotae</name>
    <dbReference type="NCBI Taxonomy" id="176275"/>
    <lineage>
        <taxon>Eukaryota</taxon>
        <taxon>Fungi</taxon>
        <taxon>Dikarya</taxon>
        <taxon>Ascomycota</taxon>
        <taxon>Pezizomycotina</taxon>
        <taxon>Sordariomycetes</taxon>
        <taxon>Hypocreomycetidae</taxon>
        <taxon>Hypocreales</taxon>
        <taxon>Cordycipitaceae</taxon>
        <taxon>Beauveria</taxon>
    </lineage>
</organism>
<dbReference type="Pfam" id="PF00011">
    <property type="entry name" value="HSP20"/>
    <property type="match status" value="1"/>
</dbReference>
<gene>
    <name evidence="6" type="ORF">BB8028_0001g09120</name>
</gene>
<evidence type="ECO:0000259" key="5">
    <source>
        <dbReference type="PROSITE" id="PS01031"/>
    </source>
</evidence>
<comment type="caution">
    <text evidence="6">The sequence shown here is derived from an EMBL/GenBank/DDBJ whole genome shotgun (WGS) entry which is preliminary data.</text>
</comment>
<evidence type="ECO:0000256" key="3">
    <source>
        <dbReference type="RuleBase" id="RU003616"/>
    </source>
</evidence>
<dbReference type="EMBL" id="JRHA01000001">
    <property type="protein sequence ID" value="PQK08840.1"/>
    <property type="molecule type" value="Genomic_DNA"/>
</dbReference>
<evidence type="ECO:0000313" key="6">
    <source>
        <dbReference type="EMBL" id="PQK08840.1"/>
    </source>
</evidence>
<evidence type="ECO:0000256" key="1">
    <source>
        <dbReference type="ARBA" id="ARBA00023016"/>
    </source>
</evidence>
<sequence>MASFFPRTIYNSEASFTPLFRLLDEFDTYSRQSQPASGKQQQQQNQQQQHFRKAGPVCHWQPKFDVRETADAYELHGELPGLNKNDVSVEFTEPQTLVVRGKVERTYTTGTSPNNNQKAVEAAAEEAAPAPSHKATVSDEDDASIQEENGSEVASEPSNTVARNNNNNNTVAASTDKAKYWLTERSIGEFARSFSFPSRVDQNGVTAGFQDGILSITVPKAKKHEPVRISIN</sequence>
<feature type="compositionally biased region" description="Low complexity" evidence="4">
    <location>
        <begin position="40"/>
        <end position="49"/>
    </location>
</feature>
<feature type="region of interest" description="Disordered" evidence="4">
    <location>
        <begin position="30"/>
        <end position="54"/>
    </location>
</feature>
<proteinExistence type="inferred from homology"/>
<reference evidence="6 7" key="1">
    <citation type="submission" date="2016-07" db="EMBL/GenBank/DDBJ databases">
        <title>Comparative genomics of the entomopathogenic fungus Beauveria bassiana.</title>
        <authorList>
            <person name="Valero Jimenez C.A."/>
            <person name="Zwaan B.J."/>
            <person name="Van Kan J.A."/>
            <person name="Takken W."/>
            <person name="Debets A.J."/>
            <person name="Schoustra S.E."/>
            <person name="Koenraadt C.J."/>
        </authorList>
    </citation>
    <scope>NUCLEOTIDE SEQUENCE [LARGE SCALE GENOMIC DNA]</scope>
    <source>
        <strain evidence="6 7">ARSEF 8028</strain>
    </source>
</reference>
<name>A0A2S7XY86_BEABA</name>
<evidence type="ECO:0000256" key="2">
    <source>
        <dbReference type="PROSITE-ProRule" id="PRU00285"/>
    </source>
</evidence>
<evidence type="ECO:0000256" key="4">
    <source>
        <dbReference type="SAM" id="MobiDB-lite"/>
    </source>
</evidence>
<feature type="compositionally biased region" description="Polar residues" evidence="4">
    <location>
        <begin position="30"/>
        <end position="39"/>
    </location>
</feature>
<dbReference type="InterPro" id="IPR002068">
    <property type="entry name" value="A-crystallin/Hsp20_dom"/>
</dbReference>
<feature type="domain" description="SHSP" evidence="5">
    <location>
        <begin position="55"/>
        <end position="232"/>
    </location>
</feature>